<evidence type="ECO:0000256" key="6">
    <source>
        <dbReference type="ARBA" id="ARBA00022705"/>
    </source>
</evidence>
<comment type="caution">
    <text evidence="11">The sequence shown here is derived from an EMBL/GenBank/DDBJ whole genome shotgun (WGS) entry which is preliminary data.</text>
</comment>
<feature type="compositionally biased region" description="Acidic residues" evidence="10">
    <location>
        <begin position="66"/>
        <end position="76"/>
    </location>
</feature>
<dbReference type="Proteomes" id="UP001244011">
    <property type="component" value="Unassembled WGS sequence"/>
</dbReference>
<dbReference type="GeneID" id="85311318"/>
<dbReference type="NCBIfam" id="TIGR00335">
    <property type="entry name" value="primase_sml"/>
    <property type="match status" value="1"/>
</dbReference>
<keyword evidence="6 9" id="KW-0235">DNA replication</keyword>
<name>A0AAJ0FKJ4_9PEZI</name>
<evidence type="ECO:0000313" key="12">
    <source>
        <dbReference type="Proteomes" id="UP001244011"/>
    </source>
</evidence>
<feature type="region of interest" description="Disordered" evidence="10">
    <location>
        <begin position="1"/>
        <end position="105"/>
    </location>
</feature>
<accession>A0AAJ0FKJ4</accession>
<evidence type="ECO:0000256" key="9">
    <source>
        <dbReference type="RuleBase" id="RU003514"/>
    </source>
</evidence>
<proteinExistence type="inferred from homology"/>
<dbReference type="GO" id="GO:0006269">
    <property type="term" value="P:DNA replication, synthesis of primer"/>
    <property type="evidence" value="ECO:0007669"/>
    <property type="project" value="UniProtKB-KW"/>
</dbReference>
<keyword evidence="3 9" id="KW-0639">Primosome</keyword>
<evidence type="ECO:0000256" key="4">
    <source>
        <dbReference type="ARBA" id="ARBA00022679"/>
    </source>
</evidence>
<protein>
    <recommendedName>
        <fullName evidence="9">DNA primase</fullName>
        <ecNumber evidence="9">2.7.7.-</ecNumber>
    </recommendedName>
</protein>
<dbReference type="PANTHER" id="PTHR10536">
    <property type="entry name" value="DNA PRIMASE SMALL SUBUNIT"/>
    <property type="match status" value="1"/>
</dbReference>
<evidence type="ECO:0000256" key="2">
    <source>
        <dbReference type="ARBA" id="ARBA00022478"/>
    </source>
</evidence>
<keyword evidence="4 9" id="KW-0808">Transferase</keyword>
<dbReference type="EMBL" id="MU839011">
    <property type="protein sequence ID" value="KAK1766453.1"/>
    <property type="molecule type" value="Genomic_DNA"/>
</dbReference>
<dbReference type="InterPro" id="IPR002755">
    <property type="entry name" value="DNA_primase_S"/>
</dbReference>
<dbReference type="EC" id="2.7.7.-" evidence="9"/>
<sequence>MPHSVSPEPEPPIQSEIQMEETSVENGNSQHTEGEDDIPMADVGTESGPPPTEPSESKKEVKLEDLFADIDEDEEFPSSREPAQQTPTSSQNTPSSPGEFDTSLKASDPEVMRSFYQRLFPWRYLFQWLNHSPAPTADFGNREFAFTLQNDAYLRYQSFRTSDLLRKDVLRLMPSRFEIGPVYNVNPRDRKTLRNSSAFKPLAKELCFDIDLTDYDDIRTCCDKANICNKCWQFMTMAIKVIDVALRDDFGFKHIMWVYSGRRGAHAWVCDKKARAMDDQKRRAIAGYLEVIRGGAQSGKKVNLRRPLHPHLTRSLDILKTHFQEDVLSVQNPWESPERAEKLLQLLPDRQLNDSLRKKWDSAPGRASASKWADIDAVAKTGASKNLDAKALLEAKQDIVLEYTYPRLDIEVSKKLNHLLKSPFVVHPGTGRVCVPIDTKSLEDFDPLAVPTVQSLLQEIDSWKEAEEETAGKPIVDWEKTSLKSYVEYFRSFVLALMKDERDVNVKRERDESPADAMEF</sequence>
<dbReference type="Pfam" id="PF01896">
    <property type="entry name" value="DNA_primase_S"/>
    <property type="match status" value="1"/>
</dbReference>
<feature type="compositionally biased region" description="Low complexity" evidence="10">
    <location>
        <begin position="84"/>
        <end position="97"/>
    </location>
</feature>
<dbReference type="FunFam" id="3.90.920.10:FF:000002">
    <property type="entry name" value="DNA primase"/>
    <property type="match status" value="1"/>
</dbReference>
<dbReference type="InterPro" id="IPR014052">
    <property type="entry name" value="DNA_primase_ssu_euk/arc"/>
</dbReference>
<keyword evidence="2 9" id="KW-0240">DNA-directed RNA polymerase</keyword>
<dbReference type="GO" id="GO:0046872">
    <property type="term" value="F:metal ion binding"/>
    <property type="evidence" value="ECO:0007669"/>
    <property type="project" value="UniProtKB-KW"/>
</dbReference>
<evidence type="ECO:0000256" key="8">
    <source>
        <dbReference type="ARBA" id="ARBA00023163"/>
    </source>
</evidence>
<dbReference type="GO" id="GO:0003899">
    <property type="term" value="F:DNA-directed RNA polymerase activity"/>
    <property type="evidence" value="ECO:0007669"/>
    <property type="project" value="InterPro"/>
</dbReference>
<dbReference type="Gene3D" id="3.90.920.10">
    <property type="entry name" value="DNA primase, PRIM domain"/>
    <property type="match status" value="1"/>
</dbReference>
<reference evidence="11" key="1">
    <citation type="submission" date="2023-06" db="EMBL/GenBank/DDBJ databases">
        <title>Genome-scale phylogeny and comparative genomics of the fungal order Sordariales.</title>
        <authorList>
            <consortium name="Lawrence Berkeley National Laboratory"/>
            <person name="Hensen N."/>
            <person name="Bonometti L."/>
            <person name="Westerberg I."/>
            <person name="Brannstrom I.O."/>
            <person name="Guillou S."/>
            <person name="Cros-Aarteil S."/>
            <person name="Calhoun S."/>
            <person name="Haridas S."/>
            <person name="Kuo A."/>
            <person name="Mondo S."/>
            <person name="Pangilinan J."/>
            <person name="Riley R."/>
            <person name="Labutti K."/>
            <person name="Andreopoulos B."/>
            <person name="Lipzen A."/>
            <person name="Chen C."/>
            <person name="Yanf M."/>
            <person name="Daum C."/>
            <person name="Ng V."/>
            <person name="Clum A."/>
            <person name="Steindorff A."/>
            <person name="Ohm R."/>
            <person name="Martin F."/>
            <person name="Silar P."/>
            <person name="Natvig D."/>
            <person name="Lalanne C."/>
            <person name="Gautier V."/>
            <person name="Ament-Velasquez S.L."/>
            <person name="Kruys A."/>
            <person name="Hutchinson M.I."/>
            <person name="Powell A.J."/>
            <person name="Barry K."/>
            <person name="Miller A.N."/>
            <person name="Grigoriev I.V."/>
            <person name="Debuchy R."/>
            <person name="Gladieux P."/>
            <person name="Thoren M.H."/>
            <person name="Johannesson H."/>
        </authorList>
    </citation>
    <scope>NUCLEOTIDE SEQUENCE</scope>
    <source>
        <strain evidence="11">8032-3</strain>
    </source>
</reference>
<gene>
    <name evidence="11" type="ORF">QBC33DRAFT_541112</name>
</gene>
<keyword evidence="12" id="KW-1185">Reference proteome</keyword>
<keyword evidence="7" id="KW-0479">Metal-binding</keyword>
<comment type="similarity">
    <text evidence="1 9">Belongs to the eukaryotic-type primase small subunit family.</text>
</comment>
<evidence type="ECO:0000256" key="7">
    <source>
        <dbReference type="ARBA" id="ARBA00022723"/>
    </source>
</evidence>
<feature type="compositionally biased region" description="Basic and acidic residues" evidence="10">
    <location>
        <begin position="55"/>
        <end position="65"/>
    </location>
</feature>
<keyword evidence="5" id="KW-0548">Nucleotidyltransferase</keyword>
<evidence type="ECO:0000256" key="3">
    <source>
        <dbReference type="ARBA" id="ARBA00022515"/>
    </source>
</evidence>
<dbReference type="CDD" id="cd04860">
    <property type="entry name" value="AE_Prim_S"/>
    <property type="match status" value="1"/>
</dbReference>
<keyword evidence="8" id="KW-0804">Transcription</keyword>
<evidence type="ECO:0000256" key="10">
    <source>
        <dbReference type="SAM" id="MobiDB-lite"/>
    </source>
</evidence>
<dbReference type="GO" id="GO:0005658">
    <property type="term" value="C:alpha DNA polymerase:primase complex"/>
    <property type="evidence" value="ECO:0007669"/>
    <property type="project" value="UniProtKB-ARBA"/>
</dbReference>
<organism evidence="11 12">
    <name type="scientific">Phialemonium atrogriseum</name>
    <dbReference type="NCBI Taxonomy" id="1093897"/>
    <lineage>
        <taxon>Eukaryota</taxon>
        <taxon>Fungi</taxon>
        <taxon>Dikarya</taxon>
        <taxon>Ascomycota</taxon>
        <taxon>Pezizomycotina</taxon>
        <taxon>Sordariomycetes</taxon>
        <taxon>Sordariomycetidae</taxon>
        <taxon>Cephalothecales</taxon>
        <taxon>Cephalothecaceae</taxon>
        <taxon>Phialemonium</taxon>
    </lineage>
</organism>
<evidence type="ECO:0000313" key="11">
    <source>
        <dbReference type="EMBL" id="KAK1766453.1"/>
    </source>
</evidence>
<dbReference type="AlphaFoldDB" id="A0AAJ0FKJ4"/>
<dbReference type="SUPFAM" id="SSF56747">
    <property type="entry name" value="Prim-pol domain"/>
    <property type="match status" value="1"/>
</dbReference>
<evidence type="ECO:0000256" key="5">
    <source>
        <dbReference type="ARBA" id="ARBA00022695"/>
    </source>
</evidence>
<evidence type="ECO:0000256" key="1">
    <source>
        <dbReference type="ARBA" id="ARBA00009762"/>
    </source>
</evidence>
<dbReference type="RefSeq" id="XP_060282666.1">
    <property type="nucleotide sequence ID" value="XM_060428131.1"/>
</dbReference>